<dbReference type="STRING" id="375175.AYR53_06025"/>
<dbReference type="Proteomes" id="UP000078582">
    <property type="component" value="Chromosome"/>
</dbReference>
<dbReference type="OrthoDB" id="2248033at2"/>
<gene>
    <name evidence="1" type="ORF">AYR53_06025</name>
</gene>
<protein>
    <submittedName>
        <fullName evidence="1">ABC transporter permease</fullName>
    </submittedName>
</protein>
<evidence type="ECO:0000313" key="2">
    <source>
        <dbReference type="Proteomes" id="UP000078582"/>
    </source>
</evidence>
<name>A0A192H0Q1_9LACO</name>
<reference evidence="1 2" key="1">
    <citation type="submission" date="2016-03" db="EMBL/GenBank/DDBJ databases">
        <title>Pediococcus and Lactobacillus from brewery environment - whole genome sequencing and assembly.</title>
        <authorList>
            <person name="Behr J."/>
            <person name="Geissler A.J."/>
            <person name="Vogel R.F."/>
        </authorList>
    </citation>
    <scope>NUCLEOTIDE SEQUENCE [LARGE SCALE GENOMIC DNA]</scope>
    <source>
        <strain evidence="1 2">TMW 1.1989</strain>
    </source>
</reference>
<dbReference type="EMBL" id="CP014873">
    <property type="protein sequence ID" value="ANK62374.1"/>
    <property type="molecule type" value="Genomic_DNA"/>
</dbReference>
<evidence type="ECO:0000313" key="1">
    <source>
        <dbReference type="EMBL" id="ANK62374.1"/>
    </source>
</evidence>
<dbReference type="AlphaFoldDB" id="A0A192H0Q1"/>
<accession>A0A192H0Q1</accession>
<proteinExistence type="predicted"/>
<sequence length="250" mass="27827">MTKILALTTNLFRKKSNSVHAIVGLQLLALVITLINMLWKHTFDRIDPIGLTLSYGFLAGLILFILLARRIEHVWTSSSARLLPITDTKLYLANLGSTLLSFIYFLVLELIIGGICSIGALSDIHASFQQILPYTATSLTTILALTLYGWAFISLVHLLGVTISTWLPEMRSKFIYFVLYVVVGILLLKILSTMGNLLGKFVTPLFTGQYNATINPGLLSFSGILFLITIVFSLLNIYLLKNWVETKQNA</sequence>
<organism evidence="1 2">
    <name type="scientific">Loigolactobacillus backii</name>
    <dbReference type="NCBI Taxonomy" id="375175"/>
    <lineage>
        <taxon>Bacteria</taxon>
        <taxon>Bacillati</taxon>
        <taxon>Bacillota</taxon>
        <taxon>Bacilli</taxon>
        <taxon>Lactobacillales</taxon>
        <taxon>Lactobacillaceae</taxon>
        <taxon>Loigolactobacillus</taxon>
    </lineage>
</organism>
<keyword evidence="2" id="KW-1185">Reference proteome</keyword>
<dbReference type="RefSeq" id="WP_068281144.1">
    <property type="nucleotide sequence ID" value="NZ_JAPTYS010000020.1"/>
</dbReference>